<organism evidence="1 2">
    <name type="scientific">Gigaspora margarita</name>
    <dbReference type="NCBI Taxonomy" id="4874"/>
    <lineage>
        <taxon>Eukaryota</taxon>
        <taxon>Fungi</taxon>
        <taxon>Fungi incertae sedis</taxon>
        <taxon>Mucoromycota</taxon>
        <taxon>Glomeromycotina</taxon>
        <taxon>Glomeromycetes</taxon>
        <taxon>Diversisporales</taxon>
        <taxon>Gigasporaceae</taxon>
        <taxon>Gigaspora</taxon>
    </lineage>
</organism>
<sequence>YATKNWSINIKHDAAKNLDDFLGLNSEHLELKEACLYYQSYTKETECLEIIICTHEQQECGGKNIILQCQTVKTYLKSVLKEVWSMEGSEEMIRDFIRERKGSLENFIHKY</sequence>
<evidence type="ECO:0000313" key="1">
    <source>
        <dbReference type="EMBL" id="CAG8657577.1"/>
    </source>
</evidence>
<feature type="non-terminal residue" evidence="1">
    <location>
        <position position="1"/>
    </location>
</feature>
<reference evidence="1 2" key="1">
    <citation type="submission" date="2021-06" db="EMBL/GenBank/DDBJ databases">
        <authorList>
            <person name="Kallberg Y."/>
            <person name="Tangrot J."/>
            <person name="Rosling A."/>
        </authorList>
    </citation>
    <scope>NUCLEOTIDE SEQUENCE [LARGE SCALE GENOMIC DNA]</scope>
    <source>
        <strain evidence="1 2">120-4 pot B 10/14</strain>
    </source>
</reference>
<proteinExistence type="predicted"/>
<evidence type="ECO:0000313" key="2">
    <source>
        <dbReference type="Proteomes" id="UP000789901"/>
    </source>
</evidence>
<name>A0ABN7UR79_GIGMA</name>
<accession>A0ABN7UR79</accession>
<protein>
    <submittedName>
        <fullName evidence="1">12548_t:CDS:1</fullName>
    </submittedName>
</protein>
<keyword evidence="2" id="KW-1185">Reference proteome</keyword>
<gene>
    <name evidence="1" type="ORF">GMARGA_LOCUS9701</name>
</gene>
<comment type="caution">
    <text evidence="1">The sequence shown here is derived from an EMBL/GenBank/DDBJ whole genome shotgun (WGS) entry which is preliminary data.</text>
</comment>
<dbReference type="Proteomes" id="UP000789901">
    <property type="component" value="Unassembled WGS sequence"/>
</dbReference>
<dbReference type="EMBL" id="CAJVQB010005276">
    <property type="protein sequence ID" value="CAG8657577.1"/>
    <property type="molecule type" value="Genomic_DNA"/>
</dbReference>